<evidence type="ECO:0000313" key="1">
    <source>
        <dbReference type="EMBL" id="OAG07816.1"/>
    </source>
</evidence>
<proteinExistence type="predicted"/>
<evidence type="ECO:0000313" key="2">
    <source>
        <dbReference type="Proteomes" id="UP000077069"/>
    </source>
</evidence>
<dbReference type="Proteomes" id="UP000077069">
    <property type="component" value="Unassembled WGS sequence"/>
</dbReference>
<reference evidence="1 2" key="1">
    <citation type="submission" date="2016-05" db="EMBL/GenBank/DDBJ databases">
        <title>Comparative analysis of secretome profiles of manganese(II)-oxidizing ascomycete fungi.</title>
        <authorList>
            <consortium name="DOE Joint Genome Institute"/>
            <person name="Zeiner C.A."/>
            <person name="Purvine S.O."/>
            <person name="Zink E.M."/>
            <person name="Wu S."/>
            <person name="Pasa-Tolic L."/>
            <person name="Chaput D.L."/>
            <person name="Haridas S."/>
            <person name="Grigoriev I.V."/>
            <person name="Santelli C.M."/>
            <person name="Hansel C.M."/>
        </authorList>
    </citation>
    <scope>NUCLEOTIDE SEQUENCE [LARGE SCALE GENOMIC DNA]</scope>
    <source>
        <strain evidence="1 2">AP3s5-JAC2a</strain>
    </source>
</reference>
<name>A0A177CKI5_9PLEO</name>
<sequence>MYPNRVNNDERKKINGFPRGMEDLLRELELVHSDTMWTLSLIMNFRHYSIHDRYRDTMDEVMRGMSTIFKQNKFHIQTTDCT</sequence>
<dbReference type="InParanoid" id="A0A177CKI5"/>
<dbReference type="EMBL" id="KV441550">
    <property type="protein sequence ID" value="OAG07816.1"/>
    <property type="molecule type" value="Genomic_DNA"/>
</dbReference>
<dbReference type="AlphaFoldDB" id="A0A177CKI5"/>
<protein>
    <submittedName>
        <fullName evidence="1">Uncharacterized protein</fullName>
    </submittedName>
</protein>
<keyword evidence="2" id="KW-1185">Reference proteome</keyword>
<accession>A0A177CKI5</accession>
<gene>
    <name evidence="1" type="ORF">CC84DRAFT_520680</name>
</gene>
<organism evidence="1 2">
    <name type="scientific">Paraphaeosphaeria sporulosa</name>
    <dbReference type="NCBI Taxonomy" id="1460663"/>
    <lineage>
        <taxon>Eukaryota</taxon>
        <taxon>Fungi</taxon>
        <taxon>Dikarya</taxon>
        <taxon>Ascomycota</taxon>
        <taxon>Pezizomycotina</taxon>
        <taxon>Dothideomycetes</taxon>
        <taxon>Pleosporomycetidae</taxon>
        <taxon>Pleosporales</taxon>
        <taxon>Massarineae</taxon>
        <taxon>Didymosphaeriaceae</taxon>
        <taxon>Paraphaeosphaeria</taxon>
    </lineage>
</organism>
<dbReference type="RefSeq" id="XP_018038181.1">
    <property type="nucleotide sequence ID" value="XM_018186605.1"/>
</dbReference>
<dbReference type="GeneID" id="28770091"/>